<dbReference type="AlphaFoldDB" id="A0A0F8VT34"/>
<sequence length="268" mass="30614">MARLGKLKPLDRAIQSRKPTLLAEADLVDEDFDIPDKWQLKIPPQDTGLPPSLITPEGEEVSFKDVTVSPEGVWMTQAGAQQAGLPQVIPEVISPEVFTTTDEELIFREYQRTGGAFDLVAWRMIGSPIRPTEEQQRLFSENLVRVFPAEDPAELMQLFDEEPDTFLDALREKGRTPEVLGLLRGIGLLDEDIDELFPDEEPEQDLDFAIDFLERARRTHEPREGIQQFDPELDKLWRGYYGEILDAVYALREGKVDEIKLRRALELL</sequence>
<feature type="non-terminal residue" evidence="1">
    <location>
        <position position="268"/>
    </location>
</feature>
<name>A0A0F8VT34_9ZZZZ</name>
<dbReference type="EMBL" id="LAZR01069564">
    <property type="protein sequence ID" value="KKK47467.1"/>
    <property type="molecule type" value="Genomic_DNA"/>
</dbReference>
<protein>
    <submittedName>
        <fullName evidence="1">Uncharacterized protein</fullName>
    </submittedName>
</protein>
<evidence type="ECO:0000313" key="1">
    <source>
        <dbReference type="EMBL" id="KKK47467.1"/>
    </source>
</evidence>
<organism evidence="1">
    <name type="scientific">marine sediment metagenome</name>
    <dbReference type="NCBI Taxonomy" id="412755"/>
    <lineage>
        <taxon>unclassified sequences</taxon>
        <taxon>metagenomes</taxon>
        <taxon>ecological metagenomes</taxon>
    </lineage>
</organism>
<proteinExistence type="predicted"/>
<gene>
    <name evidence="1" type="ORF">LCGC14_3154880</name>
</gene>
<comment type="caution">
    <text evidence="1">The sequence shown here is derived from an EMBL/GenBank/DDBJ whole genome shotgun (WGS) entry which is preliminary data.</text>
</comment>
<reference evidence="1" key="1">
    <citation type="journal article" date="2015" name="Nature">
        <title>Complex archaea that bridge the gap between prokaryotes and eukaryotes.</title>
        <authorList>
            <person name="Spang A."/>
            <person name="Saw J.H."/>
            <person name="Jorgensen S.L."/>
            <person name="Zaremba-Niedzwiedzka K."/>
            <person name="Martijn J."/>
            <person name="Lind A.E."/>
            <person name="van Eijk R."/>
            <person name="Schleper C."/>
            <person name="Guy L."/>
            <person name="Ettema T.J."/>
        </authorList>
    </citation>
    <scope>NUCLEOTIDE SEQUENCE</scope>
</reference>
<accession>A0A0F8VT34</accession>